<name>A0A2V5HES5_ASPV1</name>
<gene>
    <name evidence="3" type="ORF">BO99DRAFT_431754</name>
</gene>
<dbReference type="OMA" id="DPQHDML"/>
<evidence type="ECO:0000256" key="1">
    <source>
        <dbReference type="SAM" id="Coils"/>
    </source>
</evidence>
<feature type="coiled-coil region" evidence="1">
    <location>
        <begin position="183"/>
        <end position="263"/>
    </location>
</feature>
<keyword evidence="1" id="KW-0175">Coiled coil</keyword>
<protein>
    <submittedName>
        <fullName evidence="3">Uncharacterized protein</fullName>
    </submittedName>
</protein>
<feature type="compositionally biased region" description="Low complexity" evidence="2">
    <location>
        <begin position="8"/>
        <end position="22"/>
    </location>
</feature>
<evidence type="ECO:0000313" key="4">
    <source>
        <dbReference type="Proteomes" id="UP000249829"/>
    </source>
</evidence>
<evidence type="ECO:0000256" key="2">
    <source>
        <dbReference type="SAM" id="MobiDB-lite"/>
    </source>
</evidence>
<reference evidence="3 4" key="1">
    <citation type="submission" date="2018-02" db="EMBL/GenBank/DDBJ databases">
        <title>The genomes of Aspergillus section Nigri reveals drivers in fungal speciation.</title>
        <authorList>
            <consortium name="DOE Joint Genome Institute"/>
            <person name="Vesth T.C."/>
            <person name="Nybo J."/>
            <person name="Theobald S."/>
            <person name="Brandl J."/>
            <person name="Frisvad J.C."/>
            <person name="Nielsen K.F."/>
            <person name="Lyhne E.K."/>
            <person name="Kogle M.E."/>
            <person name="Kuo A."/>
            <person name="Riley R."/>
            <person name="Clum A."/>
            <person name="Nolan M."/>
            <person name="Lipzen A."/>
            <person name="Salamov A."/>
            <person name="Henrissat B."/>
            <person name="Wiebenga A."/>
            <person name="De vries R.P."/>
            <person name="Grigoriev I.V."/>
            <person name="Mortensen U.H."/>
            <person name="Andersen M.R."/>
            <person name="Baker S.E."/>
        </authorList>
    </citation>
    <scope>NUCLEOTIDE SEQUENCE [LARGE SCALE GENOMIC DNA]</scope>
    <source>
        <strain evidence="3 4">CBS 115571</strain>
    </source>
</reference>
<keyword evidence="4" id="KW-1185">Reference proteome</keyword>
<feature type="region of interest" description="Disordered" evidence="2">
    <location>
        <begin position="1"/>
        <end position="54"/>
    </location>
</feature>
<dbReference type="AlphaFoldDB" id="A0A2V5HES5"/>
<proteinExistence type="predicted"/>
<organism evidence="3 4">
    <name type="scientific">Aspergillus violaceofuscus (strain CBS 115571)</name>
    <dbReference type="NCBI Taxonomy" id="1450538"/>
    <lineage>
        <taxon>Eukaryota</taxon>
        <taxon>Fungi</taxon>
        <taxon>Dikarya</taxon>
        <taxon>Ascomycota</taxon>
        <taxon>Pezizomycotina</taxon>
        <taxon>Eurotiomycetes</taxon>
        <taxon>Eurotiomycetidae</taxon>
        <taxon>Eurotiales</taxon>
        <taxon>Aspergillaceae</taxon>
        <taxon>Aspergillus</taxon>
    </lineage>
</organism>
<accession>A0A2V5HES5</accession>
<dbReference type="Proteomes" id="UP000249829">
    <property type="component" value="Unassembled WGS sequence"/>
</dbReference>
<dbReference type="EMBL" id="KZ825126">
    <property type="protein sequence ID" value="PYI20314.1"/>
    <property type="molecule type" value="Genomic_DNA"/>
</dbReference>
<evidence type="ECO:0000313" key="3">
    <source>
        <dbReference type="EMBL" id="PYI20314.1"/>
    </source>
</evidence>
<feature type="compositionally biased region" description="Polar residues" evidence="2">
    <location>
        <begin position="27"/>
        <end position="40"/>
    </location>
</feature>
<sequence length="280" mass="31604">MPIPEPGPSTASTPSSSSSPGAEESRSVSGASTNTSSAESPASRVNPLQTMSQGGSRAYSLEDLGLFLRGLDLRTPQSSVDAPRVDYPQDMASHTYDEENALQAEITDADDAWLVQDEDPQHDMLVIRVDIVMAHLRNMLLAIVDGQRSRHKQALHKSAKRLEEQTRIQLFVENKLRETMHSKFELQMELDEAIKKKDKLQERLNTCEQKTEYLQVQLAQANATNQQTLDQLLARLHATQKQVTRLQAEREELLRVLELCNAKNEINERDRRWRGQAALH</sequence>